<dbReference type="RefSeq" id="WP_091818223.1">
    <property type="nucleotide sequence ID" value="NZ_FOCW01000011.1"/>
</dbReference>
<comment type="PTM">
    <text evidence="7">Binds 1 heme group per subunit.</text>
</comment>
<sequence>MKKLACLTLAAGLFAALPASAQTFAKAEDAIKYRQGAFNVIGSHFGPLGAMATGKMPYNARSAAANAEVVAYMARLPFAGFIPGSDKGQTRAKAEIWKDNAKFKAGAEKFQAEAAKLNTAAKSGDLNQLKAAFADAAQTCKSCHDNFRSK</sequence>
<dbReference type="OrthoDB" id="5520910at2"/>
<dbReference type="SUPFAM" id="SSF47175">
    <property type="entry name" value="Cytochromes"/>
    <property type="match status" value="1"/>
</dbReference>
<keyword evidence="1" id="KW-0813">Transport</keyword>
<name>A0A1H8KJW7_9BURK</name>
<dbReference type="STRING" id="1121117.SAMN02745977_02379"/>
<evidence type="ECO:0000256" key="6">
    <source>
        <dbReference type="PIRSR" id="PIRSR000027-1"/>
    </source>
</evidence>
<dbReference type="GO" id="GO:0020037">
    <property type="term" value="F:heme binding"/>
    <property type="evidence" value="ECO:0007669"/>
    <property type="project" value="InterPro"/>
</dbReference>
<dbReference type="GO" id="GO:0042597">
    <property type="term" value="C:periplasmic space"/>
    <property type="evidence" value="ECO:0007669"/>
    <property type="project" value="InterPro"/>
</dbReference>
<keyword evidence="10" id="KW-1185">Reference proteome</keyword>
<dbReference type="Pfam" id="PF01322">
    <property type="entry name" value="Cytochrom_C_2"/>
    <property type="match status" value="1"/>
</dbReference>
<evidence type="ECO:0000256" key="2">
    <source>
        <dbReference type="ARBA" id="ARBA00022617"/>
    </source>
</evidence>
<dbReference type="InterPro" id="IPR015984">
    <property type="entry name" value="Cyt_c_prime_subgr"/>
</dbReference>
<accession>A0A1H8KJW7</accession>
<dbReference type="InterPro" id="IPR002321">
    <property type="entry name" value="Cyt_c_II"/>
</dbReference>
<organism evidence="9 10">
    <name type="scientific">Brachymonas denitrificans DSM 15123</name>
    <dbReference type="NCBI Taxonomy" id="1121117"/>
    <lineage>
        <taxon>Bacteria</taxon>
        <taxon>Pseudomonadati</taxon>
        <taxon>Pseudomonadota</taxon>
        <taxon>Betaproteobacteria</taxon>
        <taxon>Burkholderiales</taxon>
        <taxon>Comamonadaceae</taxon>
        <taxon>Brachymonas</taxon>
    </lineage>
</organism>
<dbReference type="Proteomes" id="UP000199531">
    <property type="component" value="Unassembled WGS sequence"/>
</dbReference>
<keyword evidence="3 6" id="KW-0479">Metal-binding</keyword>
<keyword evidence="4" id="KW-0249">Electron transport</keyword>
<feature type="binding site" description="covalent" evidence="7">
    <location>
        <position position="140"/>
    </location>
    <ligand>
        <name>heme c</name>
        <dbReference type="ChEBI" id="CHEBI:61717"/>
    </ligand>
</feature>
<feature type="binding site" description="covalent" evidence="7">
    <location>
        <position position="143"/>
    </location>
    <ligand>
        <name>heme c</name>
        <dbReference type="ChEBI" id="CHEBI:61717"/>
    </ligand>
</feature>
<keyword evidence="2 7" id="KW-0349">Heme</keyword>
<keyword evidence="5 6" id="KW-0408">Iron</keyword>
<evidence type="ECO:0000256" key="7">
    <source>
        <dbReference type="PIRSR" id="PIRSR000027-2"/>
    </source>
</evidence>
<dbReference type="EMBL" id="FOCW01000011">
    <property type="protein sequence ID" value="SEN93263.1"/>
    <property type="molecule type" value="Genomic_DNA"/>
</dbReference>
<dbReference type="GO" id="GO:0022900">
    <property type="term" value="P:electron transport chain"/>
    <property type="evidence" value="ECO:0007669"/>
    <property type="project" value="InterPro"/>
</dbReference>
<dbReference type="InterPro" id="IPR010980">
    <property type="entry name" value="Cyt_c/b562"/>
</dbReference>
<evidence type="ECO:0000256" key="5">
    <source>
        <dbReference type="ARBA" id="ARBA00023004"/>
    </source>
</evidence>
<evidence type="ECO:0000256" key="3">
    <source>
        <dbReference type="ARBA" id="ARBA00022723"/>
    </source>
</evidence>
<proteinExistence type="predicted"/>
<dbReference type="InterPro" id="IPR012127">
    <property type="entry name" value="Cyt_c_prime"/>
</dbReference>
<evidence type="ECO:0000256" key="1">
    <source>
        <dbReference type="ARBA" id="ARBA00022448"/>
    </source>
</evidence>
<evidence type="ECO:0000313" key="10">
    <source>
        <dbReference type="Proteomes" id="UP000199531"/>
    </source>
</evidence>
<feature type="chain" id="PRO_5011480239" evidence="8">
    <location>
        <begin position="22"/>
        <end position="150"/>
    </location>
</feature>
<keyword evidence="8" id="KW-0732">Signal</keyword>
<dbReference type="Gene3D" id="1.20.120.10">
    <property type="entry name" value="Cytochrome c/b562"/>
    <property type="match status" value="1"/>
</dbReference>
<protein>
    <submittedName>
        <fullName evidence="9">Cytochrome c556</fullName>
    </submittedName>
</protein>
<reference evidence="9 10" key="1">
    <citation type="submission" date="2016-10" db="EMBL/GenBank/DDBJ databases">
        <authorList>
            <person name="de Groot N.N."/>
        </authorList>
    </citation>
    <scope>NUCLEOTIDE SEQUENCE [LARGE SCALE GENOMIC DNA]</scope>
    <source>
        <strain evidence="9 10">DSM 15123</strain>
    </source>
</reference>
<feature type="binding site" description="axial binding residue" evidence="6">
    <location>
        <position position="144"/>
    </location>
    <ligand>
        <name>heme c</name>
        <dbReference type="ChEBI" id="CHEBI:61717"/>
    </ligand>
    <ligandPart>
        <name>Fe</name>
        <dbReference type="ChEBI" id="CHEBI:18248"/>
    </ligandPart>
</feature>
<dbReference type="PROSITE" id="PS51009">
    <property type="entry name" value="CYTCII"/>
    <property type="match status" value="1"/>
</dbReference>
<dbReference type="PRINTS" id="PR00608">
    <property type="entry name" value="CYTCHROMECII"/>
</dbReference>
<dbReference type="AlphaFoldDB" id="A0A1H8KJW7"/>
<feature type="signal peptide" evidence="8">
    <location>
        <begin position="1"/>
        <end position="21"/>
    </location>
</feature>
<evidence type="ECO:0000256" key="4">
    <source>
        <dbReference type="ARBA" id="ARBA00022982"/>
    </source>
</evidence>
<dbReference type="GO" id="GO:0005506">
    <property type="term" value="F:iron ion binding"/>
    <property type="evidence" value="ECO:0007669"/>
    <property type="project" value="InterPro"/>
</dbReference>
<dbReference type="GO" id="GO:0009055">
    <property type="term" value="F:electron transfer activity"/>
    <property type="evidence" value="ECO:0007669"/>
    <property type="project" value="InterPro"/>
</dbReference>
<evidence type="ECO:0000256" key="8">
    <source>
        <dbReference type="SAM" id="SignalP"/>
    </source>
</evidence>
<evidence type="ECO:0000313" key="9">
    <source>
        <dbReference type="EMBL" id="SEN93263.1"/>
    </source>
</evidence>
<dbReference type="PIRSF" id="PIRSF000027">
    <property type="entry name" value="Cytc_c_prime"/>
    <property type="match status" value="1"/>
</dbReference>
<gene>
    <name evidence="9" type="ORF">SAMN02745977_02379</name>
</gene>